<dbReference type="CDD" id="cd06225">
    <property type="entry name" value="HAMP"/>
    <property type="match status" value="1"/>
</dbReference>
<dbReference type="CDD" id="cd11386">
    <property type="entry name" value="MCP_signal"/>
    <property type="match status" value="1"/>
</dbReference>
<dbReference type="SMART" id="SM00304">
    <property type="entry name" value="HAMP"/>
    <property type="match status" value="1"/>
</dbReference>
<dbReference type="InterPro" id="IPR004089">
    <property type="entry name" value="MCPsignal_dom"/>
</dbReference>
<dbReference type="InterPro" id="IPR006059">
    <property type="entry name" value="SBP"/>
</dbReference>
<dbReference type="SMART" id="SM00283">
    <property type="entry name" value="MA"/>
    <property type="match status" value="1"/>
</dbReference>
<evidence type="ECO:0000259" key="6">
    <source>
        <dbReference type="PROSITE" id="PS50885"/>
    </source>
</evidence>
<organism evidence="7 8">
    <name type="scientific">Chitiniphilus purpureus</name>
    <dbReference type="NCBI Taxonomy" id="2981137"/>
    <lineage>
        <taxon>Bacteria</taxon>
        <taxon>Pseudomonadati</taxon>
        <taxon>Pseudomonadota</taxon>
        <taxon>Betaproteobacteria</taxon>
        <taxon>Neisseriales</taxon>
        <taxon>Chitinibacteraceae</taxon>
        <taxon>Chitiniphilus</taxon>
    </lineage>
</organism>
<dbReference type="Pfam" id="PF00015">
    <property type="entry name" value="MCPsignal"/>
    <property type="match status" value="1"/>
</dbReference>
<evidence type="ECO:0000256" key="3">
    <source>
        <dbReference type="PROSITE-ProRule" id="PRU00284"/>
    </source>
</evidence>
<keyword evidence="4" id="KW-1133">Transmembrane helix</keyword>
<keyword evidence="1 3" id="KW-0807">Transducer</keyword>
<feature type="domain" description="HAMP" evidence="6">
    <location>
        <begin position="61"/>
        <end position="115"/>
    </location>
</feature>
<dbReference type="InterPro" id="IPR003660">
    <property type="entry name" value="HAMP_dom"/>
</dbReference>
<name>A0ABY6DPG0_9NEIS</name>
<evidence type="ECO:0000313" key="7">
    <source>
        <dbReference type="EMBL" id="UXY16270.1"/>
    </source>
</evidence>
<accession>A0ABY6DPG0</accession>
<dbReference type="Gene3D" id="1.10.287.950">
    <property type="entry name" value="Methyl-accepting chemotaxis protein"/>
    <property type="match status" value="1"/>
</dbReference>
<gene>
    <name evidence="7" type="ORF">N8I74_04415</name>
</gene>
<comment type="similarity">
    <text evidence="2">Belongs to the methyl-accepting chemotaxis (MCP) protein family.</text>
</comment>
<evidence type="ECO:0000259" key="5">
    <source>
        <dbReference type="PROSITE" id="PS50111"/>
    </source>
</evidence>
<dbReference type="PANTHER" id="PTHR32089">
    <property type="entry name" value="METHYL-ACCEPTING CHEMOTAXIS PROTEIN MCPB"/>
    <property type="match status" value="1"/>
</dbReference>
<reference evidence="7" key="1">
    <citation type="submission" date="2022-10" db="EMBL/GenBank/DDBJ databases">
        <title>Chitiniphilus purpureus sp. nov., a novel chitin-degrading bacterium isolated from crawfish pond sediment.</title>
        <authorList>
            <person name="Li K."/>
        </authorList>
    </citation>
    <scope>NUCLEOTIDE SEQUENCE</scope>
    <source>
        <strain evidence="7">CD1</strain>
    </source>
</reference>
<dbReference type="SUPFAM" id="SSF58104">
    <property type="entry name" value="Methyl-accepting chemotaxis protein (MCP) signaling domain"/>
    <property type="match status" value="1"/>
</dbReference>
<dbReference type="Pfam" id="PF01547">
    <property type="entry name" value="SBP_bac_1"/>
    <property type="match status" value="1"/>
</dbReference>
<sequence length="781" mass="84055">MMSIRSRIVGWSCAAMAVGFAATVGYLVTAGDVPSGIATIGVLIALASMALVAGAVVFATGRGLAPLLQIRDTLRALGEEGGDLNLRLPATGNDEIGATASALNGFVARQQGVLRDVQREMEGLAIGLHELSAVTAQMAKDTRMQSDFAASSAATVEQITVSITHIADNARDVDDVVSQTQQISADSAEAVRRVSQEVGGVAQAMQVLGTTMDGLGKRSQEISGIVSVIKEIADQTNLLALNAAIEAARAGEQGRGFAVVADEVRKLAERTASATVEITRMIDSVGRETRQAVDNMGSTADQVNESVASADSARQHMLEINQRMTHVVEAVRQIAESTLEQSSATTTMAQSAEQINNMTQATDSALHQAGQTLHQLDERAARLLDQVGRFKLADIEVLHWWLASSEARAVSEVKALLNRMGHHWMDAHGGGDNPMASLRSRIDAGNPPTAAAIGGVKIQNWAKDGVCADLTEIAREQGWSRVLPAVFDQMIQHNGQYVAVPLGTARTNMLWVNAQIVNRLGLRPPRTWDDFFAMADKLKQAGIATLAHSEQSWQVATVFEAIALGQGGADFYRAAFSKLDQGALTSAAMTRALETLKRLKPYVTPDPVGRDWNLATADVINGRAAMQLMGDWAKAEFVQAGKEQGTDYLCWPAPTQAGDYSFAADTLTMFKQTDPLRLEAQRDFVRLLMSQEGQEVFNLFKGNIPARTDVDLRRYDDYARQSAKDFANAASKGVLVPSWAHNMAVQDNVRSAFFDVVGAYWGSRDMGAQDAARRFADAARR</sequence>
<dbReference type="PANTHER" id="PTHR32089:SF112">
    <property type="entry name" value="LYSOZYME-LIKE PROTEIN-RELATED"/>
    <property type="match status" value="1"/>
</dbReference>
<dbReference type="RefSeq" id="WP_263125720.1">
    <property type="nucleotide sequence ID" value="NZ_CP106753.1"/>
</dbReference>
<dbReference type="SUPFAM" id="SSF53850">
    <property type="entry name" value="Periplasmic binding protein-like II"/>
    <property type="match status" value="1"/>
</dbReference>
<dbReference type="PROSITE" id="PS50111">
    <property type="entry name" value="CHEMOTAXIS_TRANSDUC_2"/>
    <property type="match status" value="1"/>
</dbReference>
<dbReference type="Gene3D" id="3.40.190.10">
    <property type="entry name" value="Periplasmic binding protein-like II"/>
    <property type="match status" value="2"/>
</dbReference>
<dbReference type="Pfam" id="PF00672">
    <property type="entry name" value="HAMP"/>
    <property type="match status" value="1"/>
</dbReference>
<feature type="domain" description="Methyl-accepting transducer" evidence="5">
    <location>
        <begin position="120"/>
        <end position="356"/>
    </location>
</feature>
<keyword evidence="4" id="KW-0812">Transmembrane</keyword>
<dbReference type="Proteomes" id="UP001061302">
    <property type="component" value="Chromosome"/>
</dbReference>
<evidence type="ECO:0000256" key="2">
    <source>
        <dbReference type="ARBA" id="ARBA00029447"/>
    </source>
</evidence>
<dbReference type="EMBL" id="CP106753">
    <property type="protein sequence ID" value="UXY16270.1"/>
    <property type="molecule type" value="Genomic_DNA"/>
</dbReference>
<evidence type="ECO:0000256" key="4">
    <source>
        <dbReference type="SAM" id="Phobius"/>
    </source>
</evidence>
<evidence type="ECO:0000313" key="8">
    <source>
        <dbReference type="Proteomes" id="UP001061302"/>
    </source>
</evidence>
<keyword evidence="4" id="KW-0472">Membrane</keyword>
<dbReference type="PROSITE" id="PS50885">
    <property type="entry name" value="HAMP"/>
    <property type="match status" value="1"/>
</dbReference>
<protein>
    <submittedName>
        <fullName evidence="7">Extracellular solute-binding protein</fullName>
    </submittedName>
</protein>
<keyword evidence="8" id="KW-1185">Reference proteome</keyword>
<proteinExistence type="inferred from homology"/>
<evidence type="ECO:0000256" key="1">
    <source>
        <dbReference type="ARBA" id="ARBA00023224"/>
    </source>
</evidence>
<feature type="transmembrane region" description="Helical" evidence="4">
    <location>
        <begin position="37"/>
        <end position="61"/>
    </location>
</feature>